<accession>A0ABP7ZBL8</accession>
<protein>
    <recommendedName>
        <fullName evidence="5 10">Phosphoenolpyruvate carboxylase</fullName>
        <shortName evidence="10">PEPC</shortName>
        <shortName evidence="10">PEPCase</shortName>
        <ecNumber evidence="4 10">4.1.1.31</ecNumber>
    </recommendedName>
</protein>
<dbReference type="InterPro" id="IPR033129">
    <property type="entry name" value="PEPCASE_His_AS"/>
</dbReference>
<evidence type="ECO:0000256" key="9">
    <source>
        <dbReference type="ARBA" id="ARBA00048995"/>
    </source>
</evidence>
<keyword evidence="8 10" id="KW-0120">Carbon dioxide fixation</keyword>
<evidence type="ECO:0000313" key="14">
    <source>
        <dbReference type="EMBL" id="GAA4152480.1"/>
    </source>
</evidence>
<dbReference type="Gene3D" id="1.20.1440.90">
    <property type="entry name" value="Phosphoenolpyruvate/pyruvate domain"/>
    <property type="match status" value="1"/>
</dbReference>
<keyword evidence="15" id="KW-1185">Reference proteome</keyword>
<gene>
    <name evidence="10 14" type="primary">ppc</name>
    <name evidence="14" type="ORF">GCM10022285_64960</name>
</gene>
<evidence type="ECO:0000256" key="12">
    <source>
        <dbReference type="PROSITE-ProRule" id="PRU10112"/>
    </source>
</evidence>
<dbReference type="HAMAP" id="MF_00595">
    <property type="entry name" value="PEPcase_type1"/>
    <property type="match status" value="1"/>
</dbReference>
<dbReference type="SUPFAM" id="SSF51621">
    <property type="entry name" value="Phosphoenolpyruvate/pyruvate domain"/>
    <property type="match status" value="1"/>
</dbReference>
<evidence type="ECO:0000256" key="3">
    <source>
        <dbReference type="ARBA" id="ARBA00008346"/>
    </source>
</evidence>
<evidence type="ECO:0000256" key="2">
    <source>
        <dbReference type="ARBA" id="ARBA00003670"/>
    </source>
</evidence>
<evidence type="ECO:0000256" key="1">
    <source>
        <dbReference type="ARBA" id="ARBA00001946"/>
    </source>
</evidence>
<dbReference type="InterPro" id="IPR022805">
    <property type="entry name" value="PEP_COase_bac/pln-type"/>
</dbReference>
<feature type="active site" evidence="10 12">
    <location>
        <position position="613"/>
    </location>
</feature>
<dbReference type="Proteomes" id="UP001501845">
    <property type="component" value="Unassembled WGS sequence"/>
</dbReference>
<comment type="cofactor">
    <cofactor evidence="1 10">
        <name>Mg(2+)</name>
        <dbReference type="ChEBI" id="CHEBI:18420"/>
    </cofactor>
</comment>
<comment type="similarity">
    <text evidence="3 10">Belongs to the PEPCase type 1 family.</text>
</comment>
<dbReference type="PANTHER" id="PTHR30523">
    <property type="entry name" value="PHOSPHOENOLPYRUVATE CARBOXYLASE"/>
    <property type="match status" value="1"/>
</dbReference>
<evidence type="ECO:0000256" key="4">
    <source>
        <dbReference type="ARBA" id="ARBA00012305"/>
    </source>
</evidence>
<dbReference type="InterPro" id="IPR018129">
    <property type="entry name" value="PEP_COase_Lys_AS"/>
</dbReference>
<evidence type="ECO:0000313" key="15">
    <source>
        <dbReference type="Proteomes" id="UP001501845"/>
    </source>
</evidence>
<evidence type="ECO:0000256" key="13">
    <source>
        <dbReference type="SAM" id="MobiDB-lite"/>
    </source>
</evidence>
<evidence type="ECO:0000256" key="11">
    <source>
        <dbReference type="PROSITE-ProRule" id="PRU10111"/>
    </source>
</evidence>
<evidence type="ECO:0000256" key="7">
    <source>
        <dbReference type="ARBA" id="ARBA00023239"/>
    </source>
</evidence>
<reference evidence="15" key="1">
    <citation type="journal article" date="2019" name="Int. J. Syst. Evol. Microbiol.">
        <title>The Global Catalogue of Microorganisms (GCM) 10K type strain sequencing project: providing services to taxonomists for standard genome sequencing and annotation.</title>
        <authorList>
            <consortium name="The Broad Institute Genomics Platform"/>
            <consortium name="The Broad Institute Genome Sequencing Center for Infectious Disease"/>
            <person name="Wu L."/>
            <person name="Ma J."/>
        </authorList>
    </citation>
    <scope>NUCLEOTIDE SEQUENCE [LARGE SCALE GENOMIC DNA]</scope>
    <source>
        <strain evidence="15">JCM 17589</strain>
    </source>
</reference>
<name>A0ABP7ZBL8_9ACTN</name>
<organism evidence="14 15">
    <name type="scientific">Streptomyces tunisiensis</name>
    <dbReference type="NCBI Taxonomy" id="948699"/>
    <lineage>
        <taxon>Bacteria</taxon>
        <taxon>Bacillati</taxon>
        <taxon>Actinomycetota</taxon>
        <taxon>Actinomycetes</taxon>
        <taxon>Kitasatosporales</taxon>
        <taxon>Streptomycetaceae</taxon>
        <taxon>Streptomyces</taxon>
    </lineage>
</organism>
<comment type="caution">
    <text evidence="14">The sequence shown here is derived from an EMBL/GenBank/DDBJ whole genome shotgun (WGS) entry which is preliminary data.</text>
</comment>
<feature type="region of interest" description="Disordered" evidence="13">
    <location>
        <begin position="1"/>
        <end position="56"/>
    </location>
</feature>
<evidence type="ECO:0000256" key="6">
    <source>
        <dbReference type="ARBA" id="ARBA00022842"/>
    </source>
</evidence>
<comment type="function">
    <text evidence="2 10">Forms oxaloacetate, a four-carbon dicarboxylic acid source for the tricarboxylic acid cycle.</text>
</comment>
<dbReference type="InterPro" id="IPR015813">
    <property type="entry name" value="Pyrv/PenolPyrv_kinase-like_dom"/>
</dbReference>
<dbReference type="PROSITE" id="PS00781">
    <property type="entry name" value="PEPCASE_1"/>
    <property type="match status" value="1"/>
</dbReference>
<dbReference type="EC" id="4.1.1.31" evidence="4 10"/>
<sequence>MEVGRTARSALISSRTSGPQAAHAARDARSGSLPDELPTLQGAAPVSSADDQTTTTSAELRADIRRLGDLLGETLVRQEGPELLDLVEKVRRLTREDGEAAAELLRGTELETAAKLVRAFSTYFHLANVTEQVHRGRELAARRAAEGGLLSRTADRLKDADPEHLRATVRNLNVRPVFTAHPTEAARRSVLNKLRRIAALLETPVLASDRRRLDTRLAENIDLVWQTDELRVVRPEPADEARNAIYYLDELHAGAVGDVLEDLTAELERVGVHLPDDTRPLTFGTWIGGDRDGNPNVTPQVTWDVLILQHEHGINDALEMIDELRGFLSNSIRYTGATEELLTSLQADLEALPEISPRYKRLNAEEPYRLKATCIRQKLENTKLRLAKGTPHEPGRDYLGTSELITDLRIIQESLRRHRGGLFADGRLARTIRTLAAFGLQLATMDVREHADAHHHALGQLFDRLGEESWRYADMPRDYRAKLLAKELRSRRPLAPTPAPVDEAGEKTLGVFRTVKRALEVFGPEVVESYIISMCQGADDVFAAAVLAREAGLIDLHAGWAKIGIVPLLETTDELKAADTILEDMLSDPSYRRLVALRGDVQEVMLGYSDSSKFGGITTSQWEIHRAQRRLRDVAHRYGVRLRLFHGRGGTVGRGGGPTHDAILAQPWGTLEGEIKVTEQGEVISDKYLIPSLARENLELTVAATLQASALHTAPRQSVEALARWDAAMDVVSDAAHAAYRSFVEDPDLPTYFLASTPVDQLAELHLGSRPSRRPGSGVSLDGLRAIPWVFGWTQSRQIVPGWFGVGSGLKALREAGLTATLGGEGVLDEMYEQWHFFRNFVSNVEMTLAKTDLRIAQHYVDTLVPDELKHVFDTIKAEHALTVTEVLRITGERELLDADPVLKQTFSIRDAYLDPISYLQVALLKRQRDAVAADDQPDPLLSRALLLTVNGVAAGLRNTG</sequence>
<proteinExistence type="inferred from homology"/>
<dbReference type="PANTHER" id="PTHR30523:SF6">
    <property type="entry name" value="PHOSPHOENOLPYRUVATE CARBOXYLASE"/>
    <property type="match status" value="1"/>
</dbReference>
<evidence type="ECO:0000256" key="10">
    <source>
        <dbReference type="HAMAP-Rule" id="MF_00595"/>
    </source>
</evidence>
<evidence type="ECO:0000256" key="8">
    <source>
        <dbReference type="ARBA" id="ARBA00023300"/>
    </source>
</evidence>
<keyword evidence="6 10" id="KW-0460">Magnesium</keyword>
<evidence type="ECO:0000256" key="5">
    <source>
        <dbReference type="ARBA" id="ARBA00022419"/>
    </source>
</evidence>
<dbReference type="InterPro" id="IPR021135">
    <property type="entry name" value="PEP_COase"/>
</dbReference>
<comment type="catalytic activity">
    <reaction evidence="9 10">
        <text>oxaloacetate + phosphate = phosphoenolpyruvate + hydrogencarbonate</text>
        <dbReference type="Rhea" id="RHEA:28370"/>
        <dbReference type="ChEBI" id="CHEBI:16452"/>
        <dbReference type="ChEBI" id="CHEBI:17544"/>
        <dbReference type="ChEBI" id="CHEBI:43474"/>
        <dbReference type="ChEBI" id="CHEBI:58702"/>
        <dbReference type="EC" id="4.1.1.31"/>
    </reaction>
</comment>
<comment type="subunit">
    <text evidence="10">Homotetramer.</text>
</comment>
<keyword evidence="7 10" id="KW-0456">Lyase</keyword>
<dbReference type="Pfam" id="PF00311">
    <property type="entry name" value="PEPcase"/>
    <property type="match status" value="1"/>
</dbReference>
<dbReference type="PROSITE" id="PS00393">
    <property type="entry name" value="PEPCASE_2"/>
    <property type="match status" value="1"/>
</dbReference>
<dbReference type="NCBIfam" id="NF000584">
    <property type="entry name" value="PRK00009.1"/>
    <property type="match status" value="1"/>
</dbReference>
<feature type="active site" evidence="10 11">
    <location>
        <position position="181"/>
    </location>
</feature>
<dbReference type="EMBL" id="BAABBU010000037">
    <property type="protein sequence ID" value="GAA4152480.1"/>
    <property type="molecule type" value="Genomic_DNA"/>
</dbReference>
<dbReference type="PRINTS" id="PR00150">
    <property type="entry name" value="PEPCARBXLASE"/>
</dbReference>